<name>A0ABY4N6J2_9MICO</name>
<proteinExistence type="predicted"/>
<evidence type="ECO:0000256" key="1">
    <source>
        <dbReference type="SAM" id="MobiDB-lite"/>
    </source>
</evidence>
<protein>
    <submittedName>
        <fullName evidence="2">Uncharacterized protein</fullName>
    </submittedName>
</protein>
<feature type="compositionally biased region" description="Basic and acidic residues" evidence="1">
    <location>
        <begin position="135"/>
        <end position="155"/>
    </location>
</feature>
<accession>A0ABY4N6J2</accession>
<dbReference type="RefSeq" id="WP_249478653.1">
    <property type="nucleotide sequence ID" value="NZ_CP097218.1"/>
</dbReference>
<organism evidence="2 3">
    <name type="scientific">Brachybacterium kimchii</name>
    <dbReference type="NCBI Taxonomy" id="2942909"/>
    <lineage>
        <taxon>Bacteria</taxon>
        <taxon>Bacillati</taxon>
        <taxon>Actinomycetota</taxon>
        <taxon>Actinomycetes</taxon>
        <taxon>Micrococcales</taxon>
        <taxon>Dermabacteraceae</taxon>
        <taxon>Brachybacterium</taxon>
    </lineage>
</organism>
<dbReference type="EMBL" id="CP097218">
    <property type="protein sequence ID" value="UQN29456.1"/>
    <property type="molecule type" value="Genomic_DNA"/>
</dbReference>
<keyword evidence="3" id="KW-1185">Reference proteome</keyword>
<feature type="region of interest" description="Disordered" evidence="1">
    <location>
        <begin position="135"/>
        <end position="169"/>
    </location>
</feature>
<reference evidence="2" key="1">
    <citation type="submission" date="2022-05" db="EMBL/GenBank/DDBJ databases">
        <title>Genomic analysis of Brachybacterium sp. CBA3104.</title>
        <authorList>
            <person name="Roh S.W."/>
            <person name="Kim Y.B."/>
            <person name="Kim Y."/>
        </authorList>
    </citation>
    <scope>NUCLEOTIDE SEQUENCE</scope>
    <source>
        <strain evidence="2">CBA3104</strain>
    </source>
</reference>
<evidence type="ECO:0000313" key="3">
    <source>
        <dbReference type="Proteomes" id="UP001055868"/>
    </source>
</evidence>
<gene>
    <name evidence="2" type="ORF">M4486_17755</name>
</gene>
<sequence>MIRIDQMAELLTIAAGADTRFPGLSSMQDPRLAAWVQILGETRYEDAEAAVLRIVRRPQLQVLQPGHVIAEVKVLREERVKAAGDHALTPPDGLPPGRWPEWLRSAKHAIGDGCTPEQAMDLADHQISAAYPNAKLERRELPASRRPLVIEEHQPRGMSSGREQIGRTA</sequence>
<evidence type="ECO:0000313" key="2">
    <source>
        <dbReference type="EMBL" id="UQN29456.1"/>
    </source>
</evidence>
<dbReference type="Proteomes" id="UP001055868">
    <property type="component" value="Chromosome"/>
</dbReference>